<dbReference type="PROSITE" id="PS00933">
    <property type="entry name" value="FGGY_KINASES_1"/>
    <property type="match status" value="1"/>
</dbReference>
<dbReference type="PANTHER" id="PTHR10196">
    <property type="entry name" value="SUGAR KINASE"/>
    <property type="match status" value="1"/>
</dbReference>
<feature type="binding site" evidence="11">
    <location>
        <position position="310"/>
    </location>
    <ligand>
        <name>ADP</name>
        <dbReference type="ChEBI" id="CHEBI:456216"/>
    </ligand>
</feature>
<feature type="binding site" evidence="11">
    <location>
        <position position="245"/>
    </location>
    <ligand>
        <name>sn-glycerol 3-phosphate</name>
        <dbReference type="ChEBI" id="CHEBI:57597"/>
    </ligand>
</feature>
<evidence type="ECO:0000256" key="10">
    <source>
        <dbReference type="ARBA" id="ARBA00063665"/>
    </source>
</evidence>
<feature type="domain" description="Carbohydrate kinase FGGY N-terminal" evidence="13">
    <location>
        <begin position="5"/>
        <end position="252"/>
    </location>
</feature>
<evidence type="ECO:0000256" key="4">
    <source>
        <dbReference type="ARBA" id="ARBA00022741"/>
    </source>
</evidence>
<evidence type="ECO:0000256" key="5">
    <source>
        <dbReference type="ARBA" id="ARBA00022777"/>
    </source>
</evidence>
<feature type="binding site" evidence="11">
    <location>
        <position position="135"/>
    </location>
    <ligand>
        <name>glycerol</name>
        <dbReference type="ChEBI" id="CHEBI:17754"/>
    </ligand>
</feature>
<dbReference type="FunFam" id="3.30.420.40:FF:000008">
    <property type="entry name" value="Glycerol kinase"/>
    <property type="match status" value="1"/>
</dbReference>
<evidence type="ECO:0000256" key="3">
    <source>
        <dbReference type="ARBA" id="ARBA00022679"/>
    </source>
</evidence>
<dbReference type="NCBIfam" id="NF000756">
    <property type="entry name" value="PRK00047.1"/>
    <property type="match status" value="1"/>
</dbReference>
<dbReference type="InterPro" id="IPR018483">
    <property type="entry name" value="Carb_kinase_FGGY_CS"/>
</dbReference>
<dbReference type="AlphaFoldDB" id="A0A1T5JUT9"/>
<feature type="binding site" evidence="11">
    <location>
        <position position="411"/>
    </location>
    <ligand>
        <name>ADP</name>
        <dbReference type="ChEBI" id="CHEBI:456216"/>
    </ligand>
</feature>
<feature type="binding site" evidence="11">
    <location>
        <position position="245"/>
    </location>
    <ligand>
        <name>glycerol</name>
        <dbReference type="ChEBI" id="CHEBI:17754"/>
    </ligand>
</feature>
<dbReference type="Proteomes" id="UP000190285">
    <property type="component" value="Unassembled WGS sequence"/>
</dbReference>
<evidence type="ECO:0000313" key="16">
    <source>
        <dbReference type="Proteomes" id="UP000190285"/>
    </source>
</evidence>
<dbReference type="EC" id="2.7.1.30" evidence="11"/>
<dbReference type="SUPFAM" id="SSF53067">
    <property type="entry name" value="Actin-like ATPase domain"/>
    <property type="match status" value="2"/>
</dbReference>
<evidence type="ECO:0000313" key="15">
    <source>
        <dbReference type="EMBL" id="SKC55292.1"/>
    </source>
</evidence>
<feature type="binding site" evidence="11">
    <location>
        <position position="84"/>
    </location>
    <ligand>
        <name>glycerol</name>
        <dbReference type="ChEBI" id="CHEBI:17754"/>
    </ligand>
</feature>
<dbReference type="Pfam" id="PF00370">
    <property type="entry name" value="FGGY_N"/>
    <property type="match status" value="1"/>
</dbReference>
<gene>
    <name evidence="11" type="primary">glpK</name>
    <name evidence="15" type="ORF">SAMN02194393_01370</name>
</gene>
<evidence type="ECO:0000256" key="8">
    <source>
        <dbReference type="ARBA" id="ARBA00052101"/>
    </source>
</evidence>
<feature type="binding site" evidence="11">
    <location>
        <position position="84"/>
    </location>
    <ligand>
        <name>sn-glycerol 3-phosphate</name>
        <dbReference type="ChEBI" id="CHEBI:57597"/>
    </ligand>
</feature>
<dbReference type="GO" id="GO:0004370">
    <property type="term" value="F:glycerol kinase activity"/>
    <property type="evidence" value="ECO:0007669"/>
    <property type="project" value="UniProtKB-UniRule"/>
</dbReference>
<dbReference type="InterPro" id="IPR005999">
    <property type="entry name" value="Glycerol_kin"/>
</dbReference>
<keyword evidence="4 11" id="KW-0547">Nucleotide-binding</keyword>
<dbReference type="Pfam" id="PF02782">
    <property type="entry name" value="FGGY_C"/>
    <property type="match status" value="1"/>
</dbReference>
<reference evidence="15 16" key="1">
    <citation type="submission" date="2017-02" db="EMBL/GenBank/DDBJ databases">
        <authorList>
            <person name="Peterson S.W."/>
        </authorList>
    </citation>
    <scope>NUCLEOTIDE SEQUENCE [LARGE SCALE GENOMIC DNA]</scope>
    <source>
        <strain evidence="15 16">M1</strain>
    </source>
</reference>
<feature type="binding site" evidence="11">
    <location>
        <position position="411"/>
    </location>
    <ligand>
        <name>ATP</name>
        <dbReference type="ChEBI" id="CHEBI:30616"/>
    </ligand>
</feature>
<keyword evidence="3 11" id="KW-0808">Transferase</keyword>
<comment type="subunit">
    <text evidence="10 11">Homotetramer and homodimer (in equilibrium).</text>
</comment>
<dbReference type="FunFam" id="3.30.420.40:FF:000007">
    <property type="entry name" value="Glycerol kinase"/>
    <property type="match status" value="1"/>
</dbReference>
<feature type="binding site" evidence="11">
    <location>
        <position position="13"/>
    </location>
    <ligand>
        <name>sn-glycerol 3-phosphate</name>
        <dbReference type="ChEBI" id="CHEBI:57597"/>
    </ligand>
</feature>
<accession>A0A1T5JUT9</accession>
<feature type="binding site" evidence="11">
    <location>
        <position position="17"/>
    </location>
    <ligand>
        <name>ADP</name>
        <dbReference type="ChEBI" id="CHEBI:456216"/>
    </ligand>
</feature>
<dbReference type="InterPro" id="IPR018484">
    <property type="entry name" value="FGGY_N"/>
</dbReference>
<feature type="binding site" evidence="11">
    <location>
        <position position="135"/>
    </location>
    <ligand>
        <name>sn-glycerol 3-phosphate</name>
        <dbReference type="ChEBI" id="CHEBI:57597"/>
    </ligand>
</feature>
<feature type="binding site" evidence="11">
    <location>
        <position position="267"/>
    </location>
    <ligand>
        <name>ATP</name>
        <dbReference type="ChEBI" id="CHEBI:30616"/>
    </ligand>
</feature>
<feature type="binding site" evidence="11">
    <location>
        <position position="83"/>
    </location>
    <ligand>
        <name>sn-glycerol 3-phosphate</name>
        <dbReference type="ChEBI" id="CHEBI:57597"/>
    </ligand>
</feature>
<dbReference type="HAMAP" id="MF_00186">
    <property type="entry name" value="Glycerol_kin"/>
    <property type="match status" value="1"/>
</dbReference>
<comment type="similarity">
    <text evidence="2 11 12">Belongs to the FGGY kinase family.</text>
</comment>
<dbReference type="CDD" id="cd07786">
    <property type="entry name" value="FGGY_EcGK_like"/>
    <property type="match status" value="1"/>
</dbReference>
<name>A0A1T5JUT9_9FIRM</name>
<dbReference type="GO" id="GO:0019563">
    <property type="term" value="P:glycerol catabolic process"/>
    <property type="evidence" value="ECO:0007669"/>
    <property type="project" value="UniProtKB-UniRule"/>
</dbReference>
<dbReference type="EMBL" id="FUZT01000003">
    <property type="protein sequence ID" value="SKC55292.1"/>
    <property type="molecule type" value="Genomic_DNA"/>
</dbReference>
<feature type="binding site" evidence="11">
    <location>
        <position position="310"/>
    </location>
    <ligand>
        <name>ATP</name>
        <dbReference type="ChEBI" id="CHEBI:30616"/>
    </ligand>
</feature>
<comment type="activity regulation">
    <text evidence="11">Activated by phosphorylation and inhibited by fructose 1,6-bisphosphate (FBP).</text>
</comment>
<feature type="binding site" evidence="11">
    <location>
        <position position="13"/>
    </location>
    <ligand>
        <name>ATP</name>
        <dbReference type="ChEBI" id="CHEBI:30616"/>
    </ligand>
</feature>
<dbReference type="InterPro" id="IPR043129">
    <property type="entry name" value="ATPase_NBD"/>
</dbReference>
<dbReference type="Gene3D" id="3.30.420.40">
    <property type="match status" value="2"/>
</dbReference>
<comment type="catalytic activity">
    <reaction evidence="8 11">
        <text>glycerol + ATP = sn-glycerol 3-phosphate + ADP + H(+)</text>
        <dbReference type="Rhea" id="RHEA:21644"/>
        <dbReference type="ChEBI" id="CHEBI:15378"/>
        <dbReference type="ChEBI" id="CHEBI:17754"/>
        <dbReference type="ChEBI" id="CHEBI:30616"/>
        <dbReference type="ChEBI" id="CHEBI:57597"/>
        <dbReference type="ChEBI" id="CHEBI:456216"/>
        <dbReference type="EC" id="2.7.1.30"/>
    </reaction>
</comment>
<sequence length="505" mass="56087">MIKKYILALDQGTTSSRAIIFNHDGEIVKTSQKEFTQIYPKGGWVEHDAMEIWGSQSGVAREVLESAGIRPEEIAAIGITNQRETTVVWDKNTGKPIYNAIVWQCRRTADICDKLKERGLEEYIRKNTGLVVDAYFSGTKIKWILDNVDGARERAEKGELLFGNIDTWLVWNLTRGKVHVTDYTNASRTMLYNIKELKWDEKIINELGIPASMLPEVRPSSEIYGETDPKTFGGAKIPIAGIAGDQQAALFGQACYEPGMAKNTYGTGCFMLMNTGEEMVPSNNGLLTTIAWGIDGKVEYALEGSIFVAGASVQWLRDELRLIDDAKDSEYFANQVKDTNGVYVVPAFVGLGAPYWDMYARGIIAGLTRGANRNHIIRATLESIAYQTRDVLEAMEEDSGINLQTLKVDGGAVANNFLMQFQADILGVPVERPVIAETTALGAAYLAGLAVGFWNSREEISEKWSVDRHFEPSMDENAKETKYKGWKKAVERAGKWEEADDGSED</sequence>
<evidence type="ECO:0000256" key="11">
    <source>
        <dbReference type="HAMAP-Rule" id="MF_00186"/>
    </source>
</evidence>
<evidence type="ECO:0000256" key="7">
    <source>
        <dbReference type="ARBA" id="ARBA00022840"/>
    </source>
</evidence>
<keyword evidence="7 11" id="KW-0067">ATP-binding</keyword>
<comment type="function">
    <text evidence="9 11">Key enzyme in the regulation of glycerol uptake and metabolism. Catalyzes the phosphorylation of glycerol to yield sn-glycerol 3-phosphate.</text>
</comment>
<dbReference type="GO" id="GO:0006072">
    <property type="term" value="P:glycerol-3-phosphate metabolic process"/>
    <property type="evidence" value="ECO:0007669"/>
    <property type="project" value="InterPro"/>
</dbReference>
<dbReference type="GO" id="GO:0005524">
    <property type="term" value="F:ATP binding"/>
    <property type="evidence" value="ECO:0007669"/>
    <property type="project" value="UniProtKB-UniRule"/>
</dbReference>
<dbReference type="UniPathway" id="UPA00618">
    <property type="reaction ID" value="UER00672"/>
</dbReference>
<feature type="binding site" evidence="11">
    <location>
        <position position="246"/>
    </location>
    <ligand>
        <name>glycerol</name>
        <dbReference type="ChEBI" id="CHEBI:17754"/>
    </ligand>
</feature>
<evidence type="ECO:0000256" key="1">
    <source>
        <dbReference type="ARBA" id="ARBA00005190"/>
    </source>
</evidence>
<dbReference type="PANTHER" id="PTHR10196:SF69">
    <property type="entry name" value="GLYCEROL KINASE"/>
    <property type="match status" value="1"/>
</dbReference>
<feature type="binding site" evidence="11">
    <location>
        <position position="314"/>
    </location>
    <ligand>
        <name>ATP</name>
        <dbReference type="ChEBI" id="CHEBI:30616"/>
    </ligand>
</feature>
<feature type="binding site" evidence="11">
    <location>
        <position position="13"/>
    </location>
    <ligand>
        <name>ADP</name>
        <dbReference type="ChEBI" id="CHEBI:456216"/>
    </ligand>
</feature>
<dbReference type="GO" id="GO:0005829">
    <property type="term" value="C:cytosol"/>
    <property type="evidence" value="ECO:0007669"/>
    <property type="project" value="TreeGrafter"/>
</dbReference>
<keyword evidence="5 11" id="KW-0418">Kinase</keyword>
<keyword evidence="16" id="KW-1185">Reference proteome</keyword>
<dbReference type="NCBIfam" id="TIGR01311">
    <property type="entry name" value="glycerol_kin"/>
    <property type="match status" value="1"/>
</dbReference>
<feature type="binding site" evidence="11">
    <location>
        <position position="267"/>
    </location>
    <ligand>
        <name>ADP</name>
        <dbReference type="ChEBI" id="CHEBI:456216"/>
    </ligand>
</feature>
<feature type="binding site" evidence="11">
    <location>
        <position position="83"/>
    </location>
    <ligand>
        <name>glycerol</name>
        <dbReference type="ChEBI" id="CHEBI:17754"/>
    </ligand>
</feature>
<evidence type="ECO:0000259" key="14">
    <source>
        <dbReference type="Pfam" id="PF02782"/>
    </source>
</evidence>
<evidence type="ECO:0000256" key="2">
    <source>
        <dbReference type="ARBA" id="ARBA00009156"/>
    </source>
</evidence>
<feature type="binding site" evidence="11">
    <location>
        <position position="15"/>
    </location>
    <ligand>
        <name>ATP</name>
        <dbReference type="ChEBI" id="CHEBI:30616"/>
    </ligand>
</feature>
<evidence type="ECO:0000259" key="13">
    <source>
        <dbReference type="Pfam" id="PF00370"/>
    </source>
</evidence>
<protein>
    <recommendedName>
        <fullName evidence="11">Glycerol kinase</fullName>
        <ecNumber evidence="11">2.7.1.30</ecNumber>
    </recommendedName>
    <alternativeName>
        <fullName evidence="11">ATP:glycerol 3-phosphotransferase</fullName>
    </alternativeName>
    <alternativeName>
        <fullName evidence="11">Glycerokinase</fullName>
        <shortName evidence="11">GK</shortName>
    </alternativeName>
</protein>
<dbReference type="InterPro" id="IPR018485">
    <property type="entry name" value="FGGY_C"/>
</dbReference>
<proteinExistence type="inferred from homology"/>
<dbReference type="STRING" id="36842.SAMN02194393_01370"/>
<feature type="binding site" evidence="11">
    <location>
        <position position="415"/>
    </location>
    <ligand>
        <name>ADP</name>
        <dbReference type="ChEBI" id="CHEBI:456216"/>
    </ligand>
</feature>
<feature type="binding site" evidence="11">
    <location>
        <position position="14"/>
    </location>
    <ligand>
        <name>ATP</name>
        <dbReference type="ChEBI" id="CHEBI:30616"/>
    </ligand>
</feature>
<evidence type="ECO:0000256" key="12">
    <source>
        <dbReference type="RuleBase" id="RU003733"/>
    </source>
</evidence>
<dbReference type="InterPro" id="IPR000577">
    <property type="entry name" value="Carb_kinase_FGGY"/>
</dbReference>
<keyword evidence="6 11" id="KW-0319">Glycerol metabolism</keyword>
<dbReference type="PIRSF" id="PIRSF000538">
    <property type="entry name" value="GlpK"/>
    <property type="match status" value="1"/>
</dbReference>
<evidence type="ECO:0000256" key="9">
    <source>
        <dbReference type="ARBA" id="ARBA00054633"/>
    </source>
</evidence>
<comment type="pathway">
    <text evidence="1 11">Polyol metabolism; glycerol degradation via glycerol kinase pathway; sn-glycerol 3-phosphate from glycerol: step 1/1.</text>
</comment>
<dbReference type="RefSeq" id="WP_208985003.1">
    <property type="nucleotide sequence ID" value="NZ_FUZT01000003.1"/>
</dbReference>
<evidence type="ECO:0000256" key="6">
    <source>
        <dbReference type="ARBA" id="ARBA00022798"/>
    </source>
</evidence>
<feature type="domain" description="Carbohydrate kinase FGGY C-terminal" evidence="14">
    <location>
        <begin position="262"/>
        <end position="450"/>
    </location>
</feature>
<organism evidence="15 16">
    <name type="scientific">Maledivibacter halophilus</name>
    <dbReference type="NCBI Taxonomy" id="36842"/>
    <lineage>
        <taxon>Bacteria</taxon>
        <taxon>Bacillati</taxon>
        <taxon>Bacillota</taxon>
        <taxon>Clostridia</taxon>
        <taxon>Peptostreptococcales</taxon>
        <taxon>Caminicellaceae</taxon>
        <taxon>Maledivibacter</taxon>
    </lineage>
</organism>
<dbReference type="PROSITE" id="PS00445">
    <property type="entry name" value="FGGY_KINASES_2"/>
    <property type="match status" value="1"/>
</dbReference>